<organism evidence="2 3">
    <name type="scientific">Bodo saltans</name>
    <name type="common">Flagellated protozoan</name>
    <dbReference type="NCBI Taxonomy" id="75058"/>
    <lineage>
        <taxon>Eukaryota</taxon>
        <taxon>Discoba</taxon>
        <taxon>Euglenozoa</taxon>
        <taxon>Kinetoplastea</taxon>
        <taxon>Metakinetoplastina</taxon>
        <taxon>Eubodonida</taxon>
        <taxon>Bodonidae</taxon>
        <taxon>Bodo</taxon>
    </lineage>
</organism>
<dbReference type="AlphaFoldDB" id="A0A0S4JG34"/>
<accession>A0A0S4JG34</accession>
<feature type="region of interest" description="Disordered" evidence="1">
    <location>
        <begin position="58"/>
        <end position="77"/>
    </location>
</feature>
<protein>
    <submittedName>
        <fullName evidence="2">Uncharacterized protein</fullName>
    </submittedName>
</protein>
<gene>
    <name evidence="2" type="ORF">BSAL_26785</name>
</gene>
<feature type="region of interest" description="Disordered" evidence="1">
    <location>
        <begin position="200"/>
        <end position="232"/>
    </location>
</feature>
<keyword evidence="3" id="KW-1185">Reference proteome</keyword>
<sequence>VPQKKKLSNMSFFGAGALISNNNTTTTVADDDQSSHSSEGGSLEDQLSVASWDSNDRISEASEDDGDDGRGGGAVRTTFFPHPRDIAQLPAEMRVHLERRALKSLRRFIAVYRFRRYVTARHSRRTKPTVGSLPAGVLDSSDIFRGWSSSMVEGVLASAYSQTWYGGSFIAYPREPQRFVYIVTEGSTCEIRHRQSTTAVTSGSGLRSSLSATPVDSSLHNGGKLPNHNDLKRLSPSTKNAEILRTYQTPVVLKANAALVQHVGGAEVGIFAVTSCTVVVLLVSE</sequence>
<reference evidence="3" key="1">
    <citation type="submission" date="2015-09" db="EMBL/GenBank/DDBJ databases">
        <authorList>
            <consortium name="Pathogen Informatics"/>
        </authorList>
    </citation>
    <scope>NUCLEOTIDE SEQUENCE [LARGE SCALE GENOMIC DNA]</scope>
    <source>
        <strain evidence="3">Lake Konstanz</strain>
    </source>
</reference>
<dbReference type="VEuPathDB" id="TriTrypDB:BSAL_26785"/>
<evidence type="ECO:0000256" key="1">
    <source>
        <dbReference type="SAM" id="MobiDB-lite"/>
    </source>
</evidence>
<feature type="non-terminal residue" evidence="2">
    <location>
        <position position="285"/>
    </location>
</feature>
<feature type="non-terminal residue" evidence="2">
    <location>
        <position position="1"/>
    </location>
</feature>
<feature type="compositionally biased region" description="Polar residues" evidence="1">
    <location>
        <begin position="200"/>
        <end position="220"/>
    </location>
</feature>
<feature type="region of interest" description="Disordered" evidence="1">
    <location>
        <begin position="22"/>
        <end position="48"/>
    </location>
</feature>
<evidence type="ECO:0000313" key="3">
    <source>
        <dbReference type="Proteomes" id="UP000051952"/>
    </source>
</evidence>
<name>A0A0S4JG34_BODSA</name>
<dbReference type="Proteomes" id="UP000051952">
    <property type="component" value="Unassembled WGS sequence"/>
</dbReference>
<proteinExistence type="predicted"/>
<evidence type="ECO:0000313" key="2">
    <source>
        <dbReference type="EMBL" id="CUG90440.1"/>
    </source>
</evidence>
<dbReference type="EMBL" id="CYKH01001830">
    <property type="protein sequence ID" value="CUG90440.1"/>
    <property type="molecule type" value="Genomic_DNA"/>
</dbReference>